<keyword evidence="7 10" id="KW-0378">Hydrolase</keyword>
<dbReference type="PANTHER" id="PTHR20854">
    <property type="entry name" value="INOSITOL MONOPHOSPHATASE"/>
    <property type="match status" value="1"/>
</dbReference>
<dbReference type="InterPro" id="IPR033942">
    <property type="entry name" value="IMPase"/>
</dbReference>
<evidence type="ECO:0000256" key="5">
    <source>
        <dbReference type="ARBA" id="ARBA00019784"/>
    </source>
</evidence>
<comment type="similarity">
    <text evidence="3 10">Belongs to the inositol monophosphatase superfamily.</text>
</comment>
<dbReference type="InterPro" id="IPR020583">
    <property type="entry name" value="Inositol_monoP_metal-BS"/>
</dbReference>
<dbReference type="Proteomes" id="UP000184221">
    <property type="component" value="Unassembled WGS sequence"/>
</dbReference>
<dbReference type="PROSITE" id="PS00629">
    <property type="entry name" value="IMP_1"/>
    <property type="match status" value="1"/>
</dbReference>
<dbReference type="InterPro" id="IPR000760">
    <property type="entry name" value="Inositol_monophosphatase-like"/>
</dbReference>
<evidence type="ECO:0000313" key="11">
    <source>
        <dbReference type="EMBL" id="SHH34119.1"/>
    </source>
</evidence>
<evidence type="ECO:0000256" key="4">
    <source>
        <dbReference type="ARBA" id="ARBA00013106"/>
    </source>
</evidence>
<dbReference type="Pfam" id="PF00459">
    <property type="entry name" value="Inositol_P"/>
    <property type="match status" value="1"/>
</dbReference>
<comment type="cofactor">
    <cofactor evidence="2 9 10">
        <name>Mg(2+)</name>
        <dbReference type="ChEBI" id="CHEBI:18420"/>
    </cofactor>
</comment>
<evidence type="ECO:0000256" key="6">
    <source>
        <dbReference type="ARBA" id="ARBA00022723"/>
    </source>
</evidence>
<keyword evidence="12" id="KW-1185">Reference proteome</keyword>
<dbReference type="PRINTS" id="PR00377">
    <property type="entry name" value="IMPHPHTASES"/>
</dbReference>
<dbReference type="PROSITE" id="PS00630">
    <property type="entry name" value="IMP_2"/>
    <property type="match status" value="1"/>
</dbReference>
<dbReference type="GO" id="GO:0007165">
    <property type="term" value="P:signal transduction"/>
    <property type="evidence" value="ECO:0007669"/>
    <property type="project" value="TreeGrafter"/>
</dbReference>
<keyword evidence="8 9" id="KW-0460">Magnesium</keyword>
<dbReference type="EMBL" id="FQXC01000002">
    <property type="protein sequence ID" value="SHH34119.1"/>
    <property type="molecule type" value="Genomic_DNA"/>
</dbReference>
<feature type="binding site" evidence="9">
    <location>
        <position position="75"/>
    </location>
    <ligand>
        <name>Mg(2+)</name>
        <dbReference type="ChEBI" id="CHEBI:18420"/>
        <label>1</label>
        <note>catalytic</note>
    </ligand>
</feature>
<reference evidence="11 12" key="1">
    <citation type="submission" date="2016-11" db="EMBL/GenBank/DDBJ databases">
        <authorList>
            <person name="Jaros S."/>
            <person name="Januszkiewicz K."/>
            <person name="Wedrychowicz H."/>
        </authorList>
    </citation>
    <scope>NUCLEOTIDE SEQUENCE [LARGE SCALE GENOMIC DNA]</scope>
    <source>
        <strain evidence="11 12">DSM 29431</strain>
    </source>
</reference>
<evidence type="ECO:0000256" key="10">
    <source>
        <dbReference type="RuleBase" id="RU364068"/>
    </source>
</evidence>
<dbReference type="GO" id="GO:0008934">
    <property type="term" value="F:inositol monophosphate 1-phosphatase activity"/>
    <property type="evidence" value="ECO:0007669"/>
    <property type="project" value="InterPro"/>
</dbReference>
<keyword evidence="6 9" id="KW-0479">Metal-binding</keyword>
<sequence>MLAGEGLIRAARDRSRLSITEKTVGDFVSEADHEAEETIATYLNQSFPGYGWLGEESGERLSQADGLRWIVDPLDGTTNFLKGLPHWAVSIALYRGDDPLCAVIHDPIKAETFSAERGCGAYLNGQPIHVAPSAPLPTMLLATGVPSGGRITYLPHCLSDLDALMPQTAGIRRWGAAALDLAYVAAGRLDAYWERNLGPWDIAAGALIVEEAGGQMLPLWPDRTLLQSGSFLAGHPDTVAGILLSLDRGMR</sequence>
<dbReference type="GO" id="GO:0046872">
    <property type="term" value="F:metal ion binding"/>
    <property type="evidence" value="ECO:0007669"/>
    <property type="project" value="UniProtKB-KW"/>
</dbReference>
<gene>
    <name evidence="11" type="ORF">SAMN05443551_2023</name>
</gene>
<dbReference type="GO" id="GO:0046854">
    <property type="term" value="P:phosphatidylinositol phosphate biosynthetic process"/>
    <property type="evidence" value="ECO:0007669"/>
    <property type="project" value="InterPro"/>
</dbReference>
<evidence type="ECO:0000256" key="9">
    <source>
        <dbReference type="PIRSR" id="PIRSR600760-2"/>
    </source>
</evidence>
<dbReference type="InterPro" id="IPR022337">
    <property type="entry name" value="Inositol_monophosphatase_SuhB"/>
</dbReference>
<accession>A0A1M5S6K1</accession>
<dbReference type="Gene3D" id="3.30.540.10">
    <property type="entry name" value="Fructose-1,6-Bisphosphatase, subunit A, domain 1"/>
    <property type="match status" value="1"/>
</dbReference>
<evidence type="ECO:0000256" key="3">
    <source>
        <dbReference type="ARBA" id="ARBA00009759"/>
    </source>
</evidence>
<dbReference type="Gene3D" id="3.40.190.80">
    <property type="match status" value="1"/>
</dbReference>
<evidence type="ECO:0000256" key="8">
    <source>
        <dbReference type="ARBA" id="ARBA00022842"/>
    </source>
</evidence>
<dbReference type="GO" id="GO:0006020">
    <property type="term" value="P:inositol metabolic process"/>
    <property type="evidence" value="ECO:0007669"/>
    <property type="project" value="TreeGrafter"/>
</dbReference>
<evidence type="ECO:0000256" key="2">
    <source>
        <dbReference type="ARBA" id="ARBA00001946"/>
    </source>
</evidence>
<dbReference type="InterPro" id="IPR020550">
    <property type="entry name" value="Inositol_monophosphatase_CS"/>
</dbReference>
<dbReference type="FunFam" id="3.30.540.10:FF:000003">
    <property type="entry name" value="Inositol-1-monophosphatase"/>
    <property type="match status" value="1"/>
</dbReference>
<dbReference type="PRINTS" id="PR01959">
    <property type="entry name" value="SBIMPHPHTASE"/>
</dbReference>
<feature type="binding site" evidence="9">
    <location>
        <position position="201"/>
    </location>
    <ligand>
        <name>Mg(2+)</name>
        <dbReference type="ChEBI" id="CHEBI:18420"/>
        <label>1</label>
        <note>catalytic</note>
    </ligand>
</feature>
<dbReference type="AlphaFoldDB" id="A0A1M5S6K1"/>
<feature type="binding site" evidence="9">
    <location>
        <position position="72"/>
    </location>
    <ligand>
        <name>Mg(2+)</name>
        <dbReference type="ChEBI" id="CHEBI:18420"/>
        <label>1</label>
        <note>catalytic</note>
    </ligand>
</feature>
<protein>
    <recommendedName>
        <fullName evidence="5 10">Inositol-1-monophosphatase</fullName>
        <ecNumber evidence="4 10">3.1.3.25</ecNumber>
    </recommendedName>
</protein>
<dbReference type="CDD" id="cd01639">
    <property type="entry name" value="IMPase"/>
    <property type="match status" value="1"/>
</dbReference>
<comment type="catalytic activity">
    <reaction evidence="1 10">
        <text>a myo-inositol phosphate + H2O = myo-inositol + phosphate</text>
        <dbReference type="Rhea" id="RHEA:24056"/>
        <dbReference type="ChEBI" id="CHEBI:15377"/>
        <dbReference type="ChEBI" id="CHEBI:17268"/>
        <dbReference type="ChEBI" id="CHEBI:43474"/>
        <dbReference type="ChEBI" id="CHEBI:84139"/>
        <dbReference type="EC" id="3.1.3.25"/>
    </reaction>
</comment>
<proteinExistence type="inferred from homology"/>
<feature type="binding site" evidence="9">
    <location>
        <position position="74"/>
    </location>
    <ligand>
        <name>Mg(2+)</name>
        <dbReference type="ChEBI" id="CHEBI:18420"/>
        <label>1</label>
        <note>catalytic</note>
    </ligand>
</feature>
<organism evidence="11 12">
    <name type="scientific">Marivita hallyeonensis</name>
    <dbReference type="NCBI Taxonomy" id="996342"/>
    <lineage>
        <taxon>Bacteria</taxon>
        <taxon>Pseudomonadati</taxon>
        <taxon>Pseudomonadota</taxon>
        <taxon>Alphaproteobacteria</taxon>
        <taxon>Rhodobacterales</taxon>
        <taxon>Roseobacteraceae</taxon>
        <taxon>Marivita</taxon>
    </lineage>
</organism>
<dbReference type="PANTHER" id="PTHR20854:SF4">
    <property type="entry name" value="INOSITOL-1-MONOPHOSPHATASE-RELATED"/>
    <property type="match status" value="1"/>
</dbReference>
<name>A0A1M5S6K1_9RHOB</name>
<dbReference type="EC" id="3.1.3.25" evidence="4 10"/>
<evidence type="ECO:0000256" key="7">
    <source>
        <dbReference type="ARBA" id="ARBA00022801"/>
    </source>
</evidence>
<dbReference type="SUPFAM" id="SSF56655">
    <property type="entry name" value="Carbohydrate phosphatase"/>
    <property type="match status" value="1"/>
</dbReference>
<evidence type="ECO:0000313" key="12">
    <source>
        <dbReference type="Proteomes" id="UP000184221"/>
    </source>
</evidence>
<feature type="binding site" evidence="9">
    <location>
        <position position="55"/>
    </location>
    <ligand>
        <name>Mg(2+)</name>
        <dbReference type="ChEBI" id="CHEBI:18420"/>
        <label>1</label>
        <note>catalytic</note>
    </ligand>
</feature>
<evidence type="ECO:0000256" key="1">
    <source>
        <dbReference type="ARBA" id="ARBA00001033"/>
    </source>
</evidence>
<dbReference type="STRING" id="996342.SAMN05443551_2023"/>